<sequence length="306" mass="35656">MADLQPKIDQEVFCLLIDRRINWLTNPIDQLRHLQEITKFFKKVEDESASFRYQLFDLVFLGREGESFLHESRMQVLCKLCVHMLQFGPYNFYADVAQWLNRISSGGKSNYARLFVEEMTQAYLAGAEQYAMHEYLIPLREHAVEFTVYFLIFAIQQHTPGLPWAVVFTEWLKDDCAPFFGVVKENNFLAKEFASQSFNLILRHIFCNDLDEELAKSYDAVVRNMCQSWKRSVGAPLNMSCMLEILETEKDVFEEEHAEKFLCFFVEAVHTKSISAADFKRILDAMPEDLKKAVPRDVIENITGLK</sequence>
<dbReference type="InterPro" id="IPR027844">
    <property type="entry name" value="INTS15"/>
</dbReference>
<accession>A0A4U5N2J5</accession>
<dbReference type="OrthoDB" id="5861309at2759"/>
<evidence type="ECO:0000313" key="2">
    <source>
        <dbReference type="Proteomes" id="UP000298663"/>
    </source>
</evidence>
<dbReference type="EMBL" id="AZBU02000005">
    <property type="protein sequence ID" value="TKR76626.1"/>
    <property type="molecule type" value="Genomic_DNA"/>
</dbReference>
<evidence type="ECO:0000313" key="1">
    <source>
        <dbReference type="EMBL" id="TKR76626.1"/>
    </source>
</evidence>
<proteinExistence type="predicted"/>
<reference evidence="1 2" key="1">
    <citation type="journal article" date="2015" name="Genome Biol.">
        <title>Comparative genomics of Steinernema reveals deeply conserved gene regulatory networks.</title>
        <authorList>
            <person name="Dillman A.R."/>
            <person name="Macchietto M."/>
            <person name="Porter C.F."/>
            <person name="Rogers A."/>
            <person name="Williams B."/>
            <person name="Antoshechkin I."/>
            <person name="Lee M.M."/>
            <person name="Goodwin Z."/>
            <person name="Lu X."/>
            <person name="Lewis E.E."/>
            <person name="Goodrich-Blair H."/>
            <person name="Stock S.P."/>
            <person name="Adams B.J."/>
            <person name="Sternberg P.W."/>
            <person name="Mortazavi A."/>
        </authorList>
    </citation>
    <scope>NUCLEOTIDE SEQUENCE [LARGE SCALE GENOMIC DNA]</scope>
    <source>
        <strain evidence="1 2">ALL</strain>
    </source>
</reference>
<comment type="caution">
    <text evidence="1">The sequence shown here is derived from an EMBL/GenBank/DDBJ whole genome shotgun (WGS) entry which is preliminary data.</text>
</comment>
<dbReference type="Proteomes" id="UP000298663">
    <property type="component" value="Unassembled WGS sequence"/>
</dbReference>
<keyword evidence="2" id="KW-1185">Reference proteome</keyword>
<name>A0A4U5N2J5_STECR</name>
<gene>
    <name evidence="1" type="ORF">L596_017740</name>
</gene>
<dbReference type="PANTHER" id="PTHR14540:SF2">
    <property type="entry name" value="INTEGRATOR COMPLEX SUBUNIT 15"/>
    <property type="match status" value="1"/>
</dbReference>
<dbReference type="AlphaFoldDB" id="A0A4U5N2J5"/>
<protein>
    <submittedName>
        <fullName evidence="1">Uncharacterized protein</fullName>
    </submittedName>
</protein>
<reference evidence="1 2" key="2">
    <citation type="journal article" date="2019" name="G3 (Bethesda)">
        <title>Hybrid Assembly of the Genome of the Entomopathogenic Nematode Steinernema carpocapsae Identifies the X-Chromosome.</title>
        <authorList>
            <person name="Serra L."/>
            <person name="Macchietto M."/>
            <person name="Macias-Munoz A."/>
            <person name="McGill C.J."/>
            <person name="Rodriguez I.M."/>
            <person name="Rodriguez B."/>
            <person name="Murad R."/>
            <person name="Mortazavi A."/>
        </authorList>
    </citation>
    <scope>NUCLEOTIDE SEQUENCE [LARGE SCALE GENOMIC DNA]</scope>
    <source>
        <strain evidence="1 2">ALL</strain>
    </source>
</reference>
<dbReference type="PANTHER" id="PTHR14540">
    <property type="entry name" value="INTEGRATOR COMPLEX SUBUNIT 15"/>
    <property type="match status" value="1"/>
</dbReference>
<dbReference type="STRING" id="34508.A0A4U5N2J5"/>
<organism evidence="1 2">
    <name type="scientific">Steinernema carpocapsae</name>
    <name type="common">Entomopathogenic nematode</name>
    <dbReference type="NCBI Taxonomy" id="34508"/>
    <lineage>
        <taxon>Eukaryota</taxon>
        <taxon>Metazoa</taxon>
        <taxon>Ecdysozoa</taxon>
        <taxon>Nematoda</taxon>
        <taxon>Chromadorea</taxon>
        <taxon>Rhabditida</taxon>
        <taxon>Tylenchina</taxon>
        <taxon>Panagrolaimomorpha</taxon>
        <taxon>Strongyloidoidea</taxon>
        <taxon>Steinernematidae</taxon>
        <taxon>Steinernema</taxon>
    </lineage>
</organism>